<gene>
    <name evidence="2" type="ORF">SGLAU_08980</name>
</gene>
<dbReference type="AlphaFoldDB" id="A0A089X3S5"/>
<feature type="region of interest" description="Disordered" evidence="1">
    <location>
        <begin position="87"/>
        <end position="150"/>
    </location>
</feature>
<organism evidence="2 3">
    <name type="scientific">Streptomyces glaucescens</name>
    <dbReference type="NCBI Taxonomy" id="1907"/>
    <lineage>
        <taxon>Bacteria</taxon>
        <taxon>Bacillati</taxon>
        <taxon>Actinomycetota</taxon>
        <taxon>Actinomycetes</taxon>
        <taxon>Kitasatosporales</taxon>
        <taxon>Streptomycetaceae</taxon>
        <taxon>Streptomyces</taxon>
    </lineage>
</organism>
<proteinExistence type="predicted"/>
<dbReference type="KEGG" id="sgu:SGLAU_08980"/>
<dbReference type="RefSeq" id="WP_052413679.1">
    <property type="nucleotide sequence ID" value="NZ_CP009438.1"/>
</dbReference>
<evidence type="ECO:0000256" key="1">
    <source>
        <dbReference type="SAM" id="MobiDB-lite"/>
    </source>
</evidence>
<dbReference type="EMBL" id="CP009438">
    <property type="protein sequence ID" value="AIR97808.1"/>
    <property type="molecule type" value="Genomic_DNA"/>
</dbReference>
<evidence type="ECO:0000313" key="2">
    <source>
        <dbReference type="EMBL" id="AIR97808.1"/>
    </source>
</evidence>
<feature type="region of interest" description="Disordered" evidence="1">
    <location>
        <begin position="1"/>
        <end position="22"/>
    </location>
</feature>
<name>A0A089X3S5_STRGA</name>
<accession>A0A089X3S5</accession>
<dbReference type="Proteomes" id="UP000029482">
    <property type="component" value="Chromosome"/>
</dbReference>
<dbReference type="STRING" id="1907.SGLAU_08980"/>
<feature type="compositionally biased region" description="Basic and acidic residues" evidence="1">
    <location>
        <begin position="1"/>
        <end position="12"/>
    </location>
</feature>
<evidence type="ECO:0000313" key="3">
    <source>
        <dbReference type="Proteomes" id="UP000029482"/>
    </source>
</evidence>
<sequence length="150" mass="16880">MTTQDRSRDGRPQRLRPARTQVSVAGLRARGWTAALVRQLLGEPDVLRPHPLFRTARQIGLYRLERVEAAERGEEFRAVAAAAARRSAAARTAALRRRRIPRRPGPAGLGDDDAHRRAGGPGRIRMRARCGTPDDRPRSRRTSRQIQERP</sequence>
<reference evidence="3" key="1">
    <citation type="journal article" date="2015" name="J. Biotechnol.">
        <title>Complete genome sequence of the actinobacterium Streptomyces glaucescens GLA.O (DSM 40922) consisting of a linear chromosome and one linear plasmid.</title>
        <authorList>
            <person name="Ortseifen V."/>
            <person name="Winkler A."/>
            <person name="Albersmeier A."/>
            <person name="Wendler S."/>
            <person name="Puhler A."/>
            <person name="Kalinowski J."/>
            <person name="Ruckert C."/>
        </authorList>
    </citation>
    <scope>NUCLEOTIDE SEQUENCE [LARGE SCALE GENOMIC DNA]</scope>
    <source>
        <strain evidence="3">DSM 40922 / GLA O</strain>
    </source>
</reference>
<dbReference type="HOGENOM" id="CLU_1739500_0_0_11"/>
<protein>
    <submittedName>
        <fullName evidence="2">Uncharacterized protein</fullName>
    </submittedName>
</protein>
<keyword evidence="3" id="KW-1185">Reference proteome</keyword>